<sequence>MDIEKVIKKETKIIDNSIKEIYPTYLLGILTHEQYFSREELFEAVDETVFKLLMKLKENNTEALLHELESGVNLNTLTHENYLTYNYEYHSVSRMATLLAAATINEQKHGYTHKRVAFSIGRNVIECLVVQQDEKIFELRMSTKTMDEPLDEKRLTEIVVLEEELNEEMTKGVKVEKISQYHNDYQLNLKAYGADEQEELAMDALNLAVENFLDGMYARLKQEPLLRMASLEIFEAIEEELKESVQLAQVQSNTEIDYSIRTYEERDLCLLEDASKFCEISLGNKDISEYVVFYELEGVITADNEIYFIRNGANEMGRTLEFVYRNERENKPEIYE</sequence>
<organism evidence="1 2">
    <name type="scientific">Dolosigranulum pigrum</name>
    <dbReference type="NCBI Taxonomy" id="29394"/>
    <lineage>
        <taxon>Bacteria</taxon>
        <taxon>Bacillati</taxon>
        <taxon>Bacillota</taxon>
        <taxon>Bacilli</taxon>
        <taxon>Lactobacillales</taxon>
        <taxon>Carnobacteriaceae</taxon>
        <taxon>Dolosigranulum</taxon>
    </lineage>
</organism>
<dbReference type="AlphaFoldDB" id="A0A328KL27"/>
<evidence type="ECO:0000313" key="1">
    <source>
        <dbReference type="EMBL" id="RAN61399.1"/>
    </source>
</evidence>
<name>A0A328KL27_9LACT</name>
<reference evidence="1 2" key="1">
    <citation type="submission" date="2017-03" db="EMBL/GenBank/DDBJ databases">
        <title>wgs assembly of Dolosigranulum pigrum KPL CDC strains.</title>
        <authorList>
            <person name="Brugger S.D."/>
            <person name="Pettigrew M."/>
            <person name="Kong Y."/>
            <person name="Lemon K.P."/>
        </authorList>
    </citation>
    <scope>NUCLEOTIDE SEQUENCE [LARGE SCALE GENOMIC DNA]</scope>
    <source>
        <strain evidence="1 2">KPL1931_CDC4294-98</strain>
    </source>
</reference>
<dbReference type="Proteomes" id="UP000249099">
    <property type="component" value="Unassembled WGS sequence"/>
</dbReference>
<evidence type="ECO:0000313" key="2">
    <source>
        <dbReference type="Proteomes" id="UP000249099"/>
    </source>
</evidence>
<evidence type="ECO:0008006" key="3">
    <source>
        <dbReference type="Google" id="ProtNLM"/>
    </source>
</evidence>
<protein>
    <recommendedName>
        <fullName evidence="3">Nucleoid-associated protein</fullName>
    </recommendedName>
</protein>
<gene>
    <name evidence="1" type="ORF">B8A44_09565</name>
</gene>
<accession>A0A328KL27</accession>
<dbReference type="RefSeq" id="WP_112790601.1">
    <property type="nucleotide sequence ID" value="NZ_NAQV01000058.1"/>
</dbReference>
<proteinExistence type="predicted"/>
<dbReference type="EMBL" id="NAQV01000058">
    <property type="protein sequence ID" value="RAN61399.1"/>
    <property type="molecule type" value="Genomic_DNA"/>
</dbReference>
<comment type="caution">
    <text evidence="1">The sequence shown here is derived from an EMBL/GenBank/DDBJ whole genome shotgun (WGS) entry which is preliminary data.</text>
</comment>